<dbReference type="InterPro" id="IPR005135">
    <property type="entry name" value="Endo/exonuclease/phosphatase"/>
</dbReference>
<accession>A0A067LVQ0</accession>
<organism evidence="2 3">
    <name type="scientific">Botryobasidium botryosum (strain FD-172 SS1)</name>
    <dbReference type="NCBI Taxonomy" id="930990"/>
    <lineage>
        <taxon>Eukaryota</taxon>
        <taxon>Fungi</taxon>
        <taxon>Dikarya</taxon>
        <taxon>Basidiomycota</taxon>
        <taxon>Agaricomycotina</taxon>
        <taxon>Agaricomycetes</taxon>
        <taxon>Cantharellales</taxon>
        <taxon>Botryobasidiaceae</taxon>
        <taxon>Botryobasidium</taxon>
    </lineage>
</organism>
<reference evidence="3" key="1">
    <citation type="journal article" date="2014" name="Proc. Natl. Acad. Sci. U.S.A.">
        <title>Extensive sampling of basidiomycete genomes demonstrates inadequacy of the white-rot/brown-rot paradigm for wood decay fungi.</title>
        <authorList>
            <person name="Riley R."/>
            <person name="Salamov A.A."/>
            <person name="Brown D.W."/>
            <person name="Nagy L.G."/>
            <person name="Floudas D."/>
            <person name="Held B.W."/>
            <person name="Levasseur A."/>
            <person name="Lombard V."/>
            <person name="Morin E."/>
            <person name="Otillar R."/>
            <person name="Lindquist E.A."/>
            <person name="Sun H."/>
            <person name="LaButti K.M."/>
            <person name="Schmutz J."/>
            <person name="Jabbour D."/>
            <person name="Luo H."/>
            <person name="Baker S.E."/>
            <person name="Pisabarro A.G."/>
            <person name="Walton J.D."/>
            <person name="Blanchette R.A."/>
            <person name="Henrissat B."/>
            <person name="Martin F."/>
            <person name="Cullen D."/>
            <person name="Hibbett D.S."/>
            <person name="Grigoriev I.V."/>
        </authorList>
    </citation>
    <scope>NUCLEOTIDE SEQUENCE [LARGE SCALE GENOMIC DNA]</scope>
    <source>
        <strain evidence="3">FD-172 SS1</strain>
    </source>
</reference>
<gene>
    <name evidence="2" type="ORF">BOTBODRAFT_181716</name>
</gene>
<evidence type="ECO:0000313" key="2">
    <source>
        <dbReference type="EMBL" id="KDQ06315.1"/>
    </source>
</evidence>
<dbReference type="InterPro" id="IPR036691">
    <property type="entry name" value="Endo/exonu/phosph_ase_sf"/>
</dbReference>
<dbReference type="AlphaFoldDB" id="A0A067LVQ0"/>
<dbReference type="Gene3D" id="3.60.10.10">
    <property type="entry name" value="Endonuclease/exonuclease/phosphatase"/>
    <property type="match status" value="1"/>
</dbReference>
<dbReference type="STRING" id="930990.A0A067LVQ0"/>
<dbReference type="InParanoid" id="A0A067LVQ0"/>
<protein>
    <recommendedName>
        <fullName evidence="1">Endonuclease/exonuclease/phosphatase domain-containing protein</fullName>
    </recommendedName>
</protein>
<dbReference type="EMBL" id="KL198142">
    <property type="protein sequence ID" value="KDQ06315.1"/>
    <property type="molecule type" value="Genomic_DNA"/>
</dbReference>
<evidence type="ECO:0000259" key="1">
    <source>
        <dbReference type="Pfam" id="PF14529"/>
    </source>
</evidence>
<dbReference type="SUPFAM" id="SSF56219">
    <property type="entry name" value="DNase I-like"/>
    <property type="match status" value="1"/>
</dbReference>
<keyword evidence="3" id="KW-1185">Reference proteome</keyword>
<dbReference type="GO" id="GO:0003824">
    <property type="term" value="F:catalytic activity"/>
    <property type="evidence" value="ECO:0007669"/>
    <property type="project" value="InterPro"/>
</dbReference>
<dbReference type="HOGENOM" id="CLU_1834831_0_0_1"/>
<sequence length="140" mass="15563">MIDTLKDTDVLDIATLIVGDFNAHHRLWATHSCARGTSARTKVRSWIDQNHLSIINPRHQPTFYSRVRGIQPTCINLVVTNPLFSATFRPTCTIGKAVPFADHTLITTKLNLSNDIAPPPKSHPFARHLDKDLYGAPSAL</sequence>
<dbReference type="Proteomes" id="UP000027195">
    <property type="component" value="Unassembled WGS sequence"/>
</dbReference>
<dbReference type="Pfam" id="PF14529">
    <property type="entry name" value="Exo_endo_phos_2"/>
    <property type="match status" value="1"/>
</dbReference>
<dbReference type="OrthoDB" id="421040at2759"/>
<feature type="domain" description="Endonuclease/exonuclease/phosphatase" evidence="1">
    <location>
        <begin position="14"/>
        <end position="106"/>
    </location>
</feature>
<proteinExistence type="predicted"/>
<name>A0A067LVQ0_BOTB1</name>
<evidence type="ECO:0000313" key="3">
    <source>
        <dbReference type="Proteomes" id="UP000027195"/>
    </source>
</evidence>